<protein>
    <submittedName>
        <fullName evidence="3">Uncharacterized protein</fullName>
    </submittedName>
</protein>
<proteinExistence type="predicted"/>
<evidence type="ECO:0000256" key="2">
    <source>
        <dbReference type="SAM" id="SignalP"/>
    </source>
</evidence>
<comment type="caution">
    <text evidence="3">The sequence shown here is derived from an EMBL/GenBank/DDBJ whole genome shotgun (WGS) entry which is preliminary data.</text>
</comment>
<dbReference type="EMBL" id="PGCJ01001093">
    <property type="protein sequence ID" value="PLW09679.1"/>
    <property type="molecule type" value="Genomic_DNA"/>
</dbReference>
<evidence type="ECO:0000313" key="4">
    <source>
        <dbReference type="Proteomes" id="UP000235388"/>
    </source>
</evidence>
<evidence type="ECO:0000256" key="1">
    <source>
        <dbReference type="SAM" id="MobiDB-lite"/>
    </source>
</evidence>
<organism evidence="3 4">
    <name type="scientific">Puccinia coronata f. sp. avenae</name>
    <dbReference type="NCBI Taxonomy" id="200324"/>
    <lineage>
        <taxon>Eukaryota</taxon>
        <taxon>Fungi</taxon>
        <taxon>Dikarya</taxon>
        <taxon>Basidiomycota</taxon>
        <taxon>Pucciniomycotina</taxon>
        <taxon>Pucciniomycetes</taxon>
        <taxon>Pucciniales</taxon>
        <taxon>Pucciniaceae</taxon>
        <taxon>Puccinia</taxon>
    </lineage>
</organism>
<feature type="compositionally biased region" description="Gly residues" evidence="1">
    <location>
        <begin position="151"/>
        <end position="160"/>
    </location>
</feature>
<keyword evidence="4" id="KW-1185">Reference proteome</keyword>
<sequence length="190" mass="19838">MIMGQFSRIAFLLLVISLQSARSVPLVSRSFLQPNQNQNNQFFSNGVAVDQNGNLIQPQDQNGFGQNGFGPNGFGQNGFGPNGFGPNGFGPNGFGPNGFGPNGFGPNGFGQNGFGQNGFGNPQFGNNQFPGNPNSLQPGADPDVWEDMGLEGEGQRGNGGDPCHDTAMAEPENDNGTTGVCGVVRDPRSN</sequence>
<accession>A0A2N5S8X8</accession>
<gene>
    <name evidence="3" type="ORF">PCANC_22226</name>
</gene>
<reference evidence="3 4" key="1">
    <citation type="submission" date="2017-11" db="EMBL/GenBank/DDBJ databases">
        <title>De novo assembly and phasing of dikaryotic genomes from two isolates of Puccinia coronata f. sp. avenae, the causal agent of oat crown rust.</title>
        <authorList>
            <person name="Miller M.E."/>
            <person name="Zhang Y."/>
            <person name="Omidvar V."/>
            <person name="Sperschneider J."/>
            <person name="Schwessinger B."/>
            <person name="Raley C."/>
            <person name="Palmer J.M."/>
            <person name="Garnica D."/>
            <person name="Upadhyaya N."/>
            <person name="Rathjen J."/>
            <person name="Taylor J.M."/>
            <person name="Park R.F."/>
            <person name="Dodds P.N."/>
            <person name="Hirsch C.D."/>
            <person name="Kianian S.F."/>
            <person name="Figueroa M."/>
        </authorList>
    </citation>
    <scope>NUCLEOTIDE SEQUENCE [LARGE SCALE GENOMIC DNA]</scope>
    <source>
        <strain evidence="3">12NC29</strain>
    </source>
</reference>
<feature type="compositionally biased region" description="Gly residues" evidence="1">
    <location>
        <begin position="105"/>
        <end position="118"/>
    </location>
</feature>
<feature type="signal peptide" evidence="2">
    <location>
        <begin position="1"/>
        <end position="23"/>
    </location>
</feature>
<feature type="region of interest" description="Disordered" evidence="1">
    <location>
        <begin position="105"/>
        <end position="190"/>
    </location>
</feature>
<keyword evidence="2" id="KW-0732">Signal</keyword>
<evidence type="ECO:0000313" key="3">
    <source>
        <dbReference type="EMBL" id="PLW09679.1"/>
    </source>
</evidence>
<name>A0A2N5S8X8_9BASI</name>
<feature type="chain" id="PRO_5014807944" evidence="2">
    <location>
        <begin position="24"/>
        <end position="190"/>
    </location>
</feature>
<feature type="compositionally biased region" description="Low complexity" evidence="1">
    <location>
        <begin position="119"/>
        <end position="134"/>
    </location>
</feature>
<dbReference type="Proteomes" id="UP000235388">
    <property type="component" value="Unassembled WGS sequence"/>
</dbReference>
<dbReference type="AlphaFoldDB" id="A0A2N5S8X8"/>
<dbReference type="STRING" id="200324.A0A2N5S8X8"/>